<organism evidence="2 5">
    <name type="scientific">Peronospora belbahrii</name>
    <dbReference type="NCBI Taxonomy" id="622444"/>
    <lineage>
        <taxon>Eukaryota</taxon>
        <taxon>Sar</taxon>
        <taxon>Stramenopiles</taxon>
        <taxon>Oomycota</taxon>
        <taxon>Peronosporomycetes</taxon>
        <taxon>Peronosporales</taxon>
        <taxon>Peronosporaceae</taxon>
        <taxon>Peronospora</taxon>
    </lineage>
</organism>
<evidence type="ECO:0000313" key="4">
    <source>
        <dbReference type="Proteomes" id="UP001158986"/>
    </source>
</evidence>
<comment type="caution">
    <text evidence="2">The sequence shown here is derived from an EMBL/GenBank/DDBJ whole genome shotgun (WGS) entry which is preliminary data.</text>
</comment>
<dbReference type="Proteomes" id="UP001160483">
    <property type="component" value="Unassembled WGS sequence"/>
</dbReference>
<proteinExistence type="predicted"/>
<dbReference type="EMBL" id="CAKKTJ010000050">
    <property type="protein sequence ID" value="CAH0473427.1"/>
    <property type="molecule type" value="Genomic_DNA"/>
</dbReference>
<evidence type="ECO:0000256" key="1">
    <source>
        <dbReference type="SAM" id="MobiDB-lite"/>
    </source>
</evidence>
<name>A0AAU9KMR7_9STRA</name>
<evidence type="ECO:0000313" key="5">
    <source>
        <dbReference type="Proteomes" id="UP001160483"/>
    </source>
</evidence>
<evidence type="ECO:0000313" key="3">
    <source>
        <dbReference type="EMBL" id="CAH0519982.1"/>
    </source>
</evidence>
<evidence type="ECO:0000313" key="2">
    <source>
        <dbReference type="EMBL" id="CAH0473427.1"/>
    </source>
</evidence>
<feature type="region of interest" description="Disordered" evidence="1">
    <location>
        <begin position="154"/>
        <end position="179"/>
    </location>
</feature>
<gene>
    <name evidence="3" type="ORF">PBS001_LOCUS6488</name>
    <name evidence="2" type="ORF">PBS003_LOCUS323</name>
</gene>
<protein>
    <submittedName>
        <fullName evidence="2">Uncharacterized protein</fullName>
    </submittedName>
</protein>
<dbReference type="EMBL" id="CAKLCB010000325">
    <property type="protein sequence ID" value="CAH0519982.1"/>
    <property type="molecule type" value="Genomic_DNA"/>
</dbReference>
<dbReference type="Proteomes" id="UP001158986">
    <property type="component" value="Unassembled WGS sequence"/>
</dbReference>
<sequence length="223" mass="25699">MERALGEPALVLCSVCLNSGEHEGRWLPLRCGDDQALLGNYSLRTCHGCCMNTLQLYNEKRDIWFILKANKHSVYAHGVERRIKTRSSVSLDVPMRAAKKRSIRNRRLVQRKSGRNIKQHVQREQMLAYEWSLGNLPLKKSKHLWKDNEKRVVMENDPTSNSSSKLATKQLKRKQDRDVKNVNPGPLEVFCVILGCTRFAKTGYCCRFHSSKPLVFDKPNMES</sequence>
<accession>A0AAU9KMR7</accession>
<feature type="compositionally biased region" description="Polar residues" evidence="1">
    <location>
        <begin position="157"/>
        <end position="167"/>
    </location>
</feature>
<dbReference type="AlphaFoldDB" id="A0AAU9KMR7"/>
<reference evidence="2 4" key="1">
    <citation type="submission" date="2021-11" db="EMBL/GenBank/DDBJ databases">
        <authorList>
            <person name="Islam A."/>
            <person name="Islam S."/>
            <person name="Flora M.S."/>
            <person name="Rahman M."/>
            <person name="Ziaur R.M."/>
            <person name="Epstein J.H."/>
            <person name="Hassan M."/>
            <person name="Klassen M."/>
            <person name="Woodard K."/>
            <person name="Webb A."/>
            <person name="Webby R.J."/>
            <person name="El Zowalaty M.E."/>
        </authorList>
    </citation>
    <scope>NUCLEOTIDE SEQUENCE</scope>
    <source>
        <strain evidence="3">Pbs1</strain>
        <strain evidence="2">Pbs3</strain>
    </source>
</reference>
<keyword evidence="4" id="KW-1185">Reference proteome</keyword>